<evidence type="ECO:0000313" key="16">
    <source>
        <dbReference type="EMBL" id="KAK9039087.1"/>
    </source>
</evidence>
<dbReference type="SMART" id="SM00369">
    <property type="entry name" value="LRR_TYP"/>
    <property type="match status" value="8"/>
</dbReference>
<dbReference type="InterPro" id="IPR055414">
    <property type="entry name" value="LRR_R13L4/SHOC2-like"/>
</dbReference>
<keyword evidence="5 12" id="KW-0812">Transmembrane</keyword>
<protein>
    <recommendedName>
        <fullName evidence="18">Leucine-rich repeat-containing N-terminal plant-type domain-containing protein</fullName>
    </recommendedName>
</protein>
<feature type="signal peptide" evidence="13">
    <location>
        <begin position="1"/>
        <end position="28"/>
    </location>
</feature>
<dbReference type="InterPro" id="IPR013210">
    <property type="entry name" value="LRR_N_plant-typ"/>
</dbReference>
<evidence type="ECO:0000256" key="2">
    <source>
        <dbReference type="ARBA" id="ARBA00009592"/>
    </source>
</evidence>
<comment type="similarity">
    <text evidence="2">Belongs to the RLP family.</text>
</comment>
<keyword evidence="8 12" id="KW-1133">Transmembrane helix</keyword>
<sequence>MGLFLKHLVLRCSLFLILAHFLTQCVSSVQQPCLDSERSALLQLKESFILNRSASDYSFAYPKVGSWKLEGQVSGDCCSWDGVECDDNTGHVIGLDLGSSFLYGSIHSSNSLFQLHHLRRLNLSDNHFNGSEIPCAIGNLSRLSQLDLSFSAFSGQIPYKVLELSELVILDLSENDLELRNPSLKSLAKRLINLEHLNLDGVNASSTVPQSLANLSSLTSLSLRNCELHGEFPIEVFQLPNLQIIHASFNTLLRGHLPEFHKNSSLVSLRLAGTSFSGELPESIGNLISLSHLNVEDCNFSGQIPNSMAKLTELTYLSLAANDFSSGTLSWLGKLTKLTWLDVESTNSYDDVLCSLQNLTRLTDFRLNANQFSSRIPSWLGNLTQLTTLDLSENKFWGPIPESIGNLKSLSILVLSDNKFWGPIPESIFTLINLKNLDLAGNLLTGTYKLESFLNLKNLVWLQLSHNNFSLLTTTVINVNIPSPRLQILLLESCNLLEFPGFLLGQDELVYLDLSRNKIHGFIPKWIWELSAQSLEMLNLKGNLLTGFQQPAVVPPWSNLRMLDLGSNKLRGSLPIPPSSIYQYLVSDNLLTGEIPSMFCNLPSLTVLDISNNSLSGMLPPCLGNLSKSLSVLNIRNNNFSGSIPQACVRGSQLRVMDLGQNQLNGQIQRSLVNCKMLELLNLGNNQIEDTFPSWLGSLQELKVLILRNNEFYGEIGKPDSNEFPELRILDLSFNKFKGGLPSHHFQRWKGMQAVDLGKLNYLEANVSFQAQGPRMHSNFSYSMTMTKAGVETKYDKIQNFLVVIDLSSNRFEGGIPEDIQIVKAVQFLNLSNNRLSGPIPSSLANLTELQALDLSENQLSGEIPQELAQLNFLEFFNVSHNQLIGPIPQGKQFGTFDNNSFEGNLGLCGKPLSKECYPEGSSPPSASMSKKDDSWFEFGWKAILLGYGSGVVNGLVLGYLFNPWKHKLFVKYFGRMLLNPRK</sequence>
<evidence type="ECO:0000259" key="14">
    <source>
        <dbReference type="Pfam" id="PF08263"/>
    </source>
</evidence>
<dbReference type="PANTHER" id="PTHR48061">
    <property type="entry name" value="LEUCINE-RICH REPEAT RECEPTOR PROTEIN KINASE EMS1-LIKE-RELATED"/>
    <property type="match status" value="1"/>
</dbReference>
<evidence type="ECO:0000256" key="13">
    <source>
        <dbReference type="SAM" id="SignalP"/>
    </source>
</evidence>
<evidence type="ECO:0000256" key="5">
    <source>
        <dbReference type="ARBA" id="ARBA00022692"/>
    </source>
</evidence>
<proteinExistence type="inferred from homology"/>
<feature type="chain" id="PRO_5047168261" description="Leucine-rich repeat-containing N-terminal plant-type domain-containing protein" evidence="13">
    <location>
        <begin position="29"/>
        <end position="983"/>
    </location>
</feature>
<keyword evidence="17" id="KW-1185">Reference proteome</keyword>
<evidence type="ECO:0000256" key="6">
    <source>
        <dbReference type="ARBA" id="ARBA00022729"/>
    </source>
</evidence>
<evidence type="ECO:0000256" key="8">
    <source>
        <dbReference type="ARBA" id="ARBA00022989"/>
    </source>
</evidence>
<dbReference type="Pfam" id="PF13855">
    <property type="entry name" value="LRR_8"/>
    <property type="match status" value="2"/>
</dbReference>
<dbReference type="SUPFAM" id="SSF52058">
    <property type="entry name" value="L domain-like"/>
    <property type="match status" value="4"/>
</dbReference>
<dbReference type="InterPro" id="IPR046956">
    <property type="entry name" value="RLP23-like"/>
</dbReference>
<keyword evidence="3" id="KW-1003">Cell membrane</keyword>
<organism evidence="16 17">
    <name type="scientific">Hibiscus sabdariffa</name>
    <name type="common">roselle</name>
    <dbReference type="NCBI Taxonomy" id="183260"/>
    <lineage>
        <taxon>Eukaryota</taxon>
        <taxon>Viridiplantae</taxon>
        <taxon>Streptophyta</taxon>
        <taxon>Embryophyta</taxon>
        <taxon>Tracheophyta</taxon>
        <taxon>Spermatophyta</taxon>
        <taxon>Magnoliopsida</taxon>
        <taxon>eudicotyledons</taxon>
        <taxon>Gunneridae</taxon>
        <taxon>Pentapetalae</taxon>
        <taxon>rosids</taxon>
        <taxon>malvids</taxon>
        <taxon>Malvales</taxon>
        <taxon>Malvaceae</taxon>
        <taxon>Malvoideae</taxon>
        <taxon>Hibiscus</taxon>
    </lineage>
</organism>
<dbReference type="Pfam" id="PF08263">
    <property type="entry name" value="LRRNT_2"/>
    <property type="match status" value="1"/>
</dbReference>
<keyword evidence="6 13" id="KW-0732">Signal</keyword>
<evidence type="ECO:0000313" key="17">
    <source>
        <dbReference type="Proteomes" id="UP001396334"/>
    </source>
</evidence>
<evidence type="ECO:0000259" key="15">
    <source>
        <dbReference type="Pfam" id="PF23598"/>
    </source>
</evidence>
<comment type="caution">
    <text evidence="16">The sequence shown here is derived from an EMBL/GenBank/DDBJ whole genome shotgun (WGS) entry which is preliminary data.</text>
</comment>
<evidence type="ECO:0000256" key="1">
    <source>
        <dbReference type="ARBA" id="ARBA00004251"/>
    </source>
</evidence>
<keyword evidence="11" id="KW-0325">Glycoprotein</keyword>
<dbReference type="EMBL" id="JBBPBN010000005">
    <property type="protein sequence ID" value="KAK9039087.1"/>
    <property type="molecule type" value="Genomic_DNA"/>
</dbReference>
<feature type="transmembrane region" description="Helical" evidence="12">
    <location>
        <begin position="939"/>
        <end position="962"/>
    </location>
</feature>
<reference evidence="16 17" key="1">
    <citation type="journal article" date="2024" name="G3 (Bethesda)">
        <title>Genome assembly of Hibiscus sabdariffa L. provides insights into metabolisms of medicinal natural products.</title>
        <authorList>
            <person name="Kim T."/>
        </authorList>
    </citation>
    <scope>NUCLEOTIDE SEQUENCE [LARGE SCALE GENOMIC DNA]</scope>
    <source>
        <strain evidence="16">TK-2024</strain>
        <tissue evidence="16">Old leaves</tissue>
    </source>
</reference>
<feature type="domain" description="Disease resistance R13L4/SHOC-2-like LRR" evidence="15">
    <location>
        <begin position="264"/>
        <end position="371"/>
    </location>
</feature>
<evidence type="ECO:0000256" key="7">
    <source>
        <dbReference type="ARBA" id="ARBA00022737"/>
    </source>
</evidence>
<keyword evidence="7" id="KW-0677">Repeat</keyword>
<dbReference type="PANTHER" id="PTHR48061:SF12">
    <property type="entry name" value="DISEASE RESISTANCE LIKE PROTEIN"/>
    <property type="match status" value="1"/>
</dbReference>
<dbReference type="Pfam" id="PF00560">
    <property type="entry name" value="LRR_1"/>
    <property type="match status" value="6"/>
</dbReference>
<gene>
    <name evidence="16" type="ORF">V6N11_023925</name>
</gene>
<evidence type="ECO:0008006" key="18">
    <source>
        <dbReference type="Google" id="ProtNLM"/>
    </source>
</evidence>
<dbReference type="InterPro" id="IPR032675">
    <property type="entry name" value="LRR_dom_sf"/>
</dbReference>
<keyword evidence="10" id="KW-0675">Receptor</keyword>
<dbReference type="Proteomes" id="UP001396334">
    <property type="component" value="Unassembled WGS sequence"/>
</dbReference>
<dbReference type="Gene3D" id="3.80.10.10">
    <property type="entry name" value="Ribonuclease Inhibitor"/>
    <property type="match status" value="7"/>
</dbReference>
<dbReference type="Pfam" id="PF23598">
    <property type="entry name" value="LRR_14"/>
    <property type="match status" value="1"/>
</dbReference>
<evidence type="ECO:0000256" key="3">
    <source>
        <dbReference type="ARBA" id="ARBA00022475"/>
    </source>
</evidence>
<name>A0ABR2TNM1_9ROSI</name>
<feature type="domain" description="Leucine-rich repeat-containing N-terminal plant-type" evidence="14">
    <location>
        <begin position="35"/>
        <end position="86"/>
    </location>
</feature>
<comment type="subcellular location">
    <subcellularLocation>
        <location evidence="1">Cell membrane</location>
        <topology evidence="1">Single-pass type I membrane protein</topology>
    </subcellularLocation>
</comment>
<keyword evidence="4" id="KW-0433">Leucine-rich repeat</keyword>
<evidence type="ECO:0000256" key="12">
    <source>
        <dbReference type="SAM" id="Phobius"/>
    </source>
</evidence>
<dbReference type="InterPro" id="IPR001611">
    <property type="entry name" value="Leu-rich_rpt"/>
</dbReference>
<dbReference type="InterPro" id="IPR003591">
    <property type="entry name" value="Leu-rich_rpt_typical-subtyp"/>
</dbReference>
<dbReference type="PRINTS" id="PR00019">
    <property type="entry name" value="LEURICHRPT"/>
</dbReference>
<evidence type="ECO:0000256" key="9">
    <source>
        <dbReference type="ARBA" id="ARBA00023136"/>
    </source>
</evidence>
<evidence type="ECO:0000256" key="10">
    <source>
        <dbReference type="ARBA" id="ARBA00023170"/>
    </source>
</evidence>
<accession>A0ABR2TNM1</accession>
<evidence type="ECO:0000256" key="11">
    <source>
        <dbReference type="ARBA" id="ARBA00023180"/>
    </source>
</evidence>
<keyword evidence="9 12" id="KW-0472">Membrane</keyword>
<dbReference type="SMART" id="SM00365">
    <property type="entry name" value="LRR_SD22"/>
    <property type="match status" value="7"/>
</dbReference>
<evidence type="ECO:0000256" key="4">
    <source>
        <dbReference type="ARBA" id="ARBA00022614"/>
    </source>
</evidence>